<reference evidence="1" key="1">
    <citation type="submission" date="2019-03" db="EMBL/GenBank/DDBJ databases">
        <authorList>
            <person name="Mank J."/>
            <person name="Almeida P."/>
        </authorList>
    </citation>
    <scope>NUCLEOTIDE SEQUENCE</scope>
    <source>
        <strain evidence="1">78183</strain>
    </source>
</reference>
<proteinExistence type="predicted"/>
<dbReference type="EMBL" id="CAADRP010001763">
    <property type="protein sequence ID" value="VFU51446.1"/>
    <property type="molecule type" value="Genomic_DNA"/>
</dbReference>
<sequence length="70" mass="7896">MMISRGGEYLKTFCSFVESGQGKDTCLGDHLILEHLPQKIQAWEARRQAGLTSGVQEVSARKTMRNSRQK</sequence>
<accession>A0A6N2MBY0</accession>
<protein>
    <submittedName>
        <fullName evidence="1">Uncharacterized protein</fullName>
    </submittedName>
</protein>
<dbReference type="AlphaFoldDB" id="A0A6N2MBY0"/>
<name>A0A6N2MBY0_SALVM</name>
<gene>
    <name evidence="1" type="ORF">SVIM_LOCUS347866</name>
</gene>
<organism evidence="1">
    <name type="scientific">Salix viminalis</name>
    <name type="common">Common osier</name>
    <name type="synonym">Basket willow</name>
    <dbReference type="NCBI Taxonomy" id="40686"/>
    <lineage>
        <taxon>Eukaryota</taxon>
        <taxon>Viridiplantae</taxon>
        <taxon>Streptophyta</taxon>
        <taxon>Embryophyta</taxon>
        <taxon>Tracheophyta</taxon>
        <taxon>Spermatophyta</taxon>
        <taxon>Magnoliopsida</taxon>
        <taxon>eudicotyledons</taxon>
        <taxon>Gunneridae</taxon>
        <taxon>Pentapetalae</taxon>
        <taxon>rosids</taxon>
        <taxon>fabids</taxon>
        <taxon>Malpighiales</taxon>
        <taxon>Salicaceae</taxon>
        <taxon>Saliceae</taxon>
        <taxon>Salix</taxon>
    </lineage>
</organism>
<evidence type="ECO:0000313" key="1">
    <source>
        <dbReference type="EMBL" id="VFU51446.1"/>
    </source>
</evidence>